<feature type="transmembrane region" description="Helical" evidence="7">
    <location>
        <begin position="465"/>
        <end position="488"/>
    </location>
</feature>
<dbReference type="AlphaFoldDB" id="A0A2S9IJ52"/>
<dbReference type="GO" id="GO:0005886">
    <property type="term" value="C:plasma membrane"/>
    <property type="evidence" value="ECO:0007669"/>
    <property type="project" value="UniProtKB-SubCell"/>
</dbReference>
<evidence type="ECO:0000256" key="2">
    <source>
        <dbReference type="ARBA" id="ARBA00022448"/>
    </source>
</evidence>
<feature type="transmembrane region" description="Helical" evidence="7">
    <location>
        <begin position="352"/>
        <end position="379"/>
    </location>
</feature>
<dbReference type="Proteomes" id="UP000239434">
    <property type="component" value="Unassembled WGS sequence"/>
</dbReference>
<evidence type="ECO:0000259" key="8">
    <source>
        <dbReference type="PROSITE" id="PS50850"/>
    </source>
</evidence>
<evidence type="ECO:0000256" key="4">
    <source>
        <dbReference type="ARBA" id="ARBA00022692"/>
    </source>
</evidence>
<dbReference type="Gene3D" id="1.20.1720.10">
    <property type="entry name" value="Multidrug resistance protein D"/>
    <property type="match status" value="1"/>
</dbReference>
<evidence type="ECO:0000256" key="6">
    <source>
        <dbReference type="ARBA" id="ARBA00023136"/>
    </source>
</evidence>
<dbReference type="GO" id="GO:0022857">
    <property type="term" value="F:transmembrane transporter activity"/>
    <property type="evidence" value="ECO:0007669"/>
    <property type="project" value="InterPro"/>
</dbReference>
<dbReference type="InterPro" id="IPR011701">
    <property type="entry name" value="MFS"/>
</dbReference>
<dbReference type="PROSITE" id="PS50850">
    <property type="entry name" value="MFS"/>
    <property type="match status" value="1"/>
</dbReference>
<keyword evidence="3" id="KW-1003">Cell membrane</keyword>
<evidence type="ECO:0000313" key="10">
    <source>
        <dbReference type="Proteomes" id="UP000239434"/>
    </source>
</evidence>
<feature type="domain" description="Major facilitator superfamily (MFS) profile" evidence="8">
    <location>
        <begin position="9"/>
        <end position="491"/>
    </location>
</feature>
<keyword evidence="4 7" id="KW-0812">Transmembrane</keyword>
<sequence length="495" mass="51427">MQSHLRWLVLAILSSALLLIVIDVTVLYLALPSLTHDLHASAAEKLWIVNAYALTVAGLLPGMGALGDRFGHKRFFVMGLVVFGGASLLAAFSPNPVILIAARVILAVGAAMMMPATLAIIRHTFEDPRERSIAIGVWAAIASGGAALGPVVGGVLLEYFWWGSVFLINLPIVLIALVLAVAVIPQRDGNPNRPFDLVASVQIMIALVGMTFAIKEVSKADPSLMLAVAAVIISLIAGAAYVRRQRWSKAPMLDFTLFRSRVFTAGVIAALIASAALMGMELAVSQRMQLVADLSPLQAGIALLPIPLAAFVAGPLTGFVLPRLGTERVLWSSLALSAVGILTYLFGYQSGVLIQIAAFTTIGVGIGAAMTAASSAILLNAPADKAGMVASIEEVSYELGGAFGIAILGSLLSAVYSTSFQVPVGAAMPETARDSIDGALLAAETLPEDLASALVNQAQGAFDSAFMVVLTVAVVMLIAAAIGIAALAQRVRVNQ</sequence>
<keyword evidence="2" id="KW-0813">Transport</keyword>
<evidence type="ECO:0000256" key="1">
    <source>
        <dbReference type="ARBA" id="ARBA00004651"/>
    </source>
</evidence>
<dbReference type="CDD" id="cd17321">
    <property type="entry name" value="MFS_MMR_MDR_like"/>
    <property type="match status" value="1"/>
</dbReference>
<accession>A0A2S9IJ52</accession>
<feature type="transmembrane region" description="Helical" evidence="7">
    <location>
        <begin position="75"/>
        <end position="92"/>
    </location>
</feature>
<gene>
    <name evidence="9" type="ORF">C5748_26420</name>
</gene>
<reference evidence="9 10" key="1">
    <citation type="submission" date="2018-02" db="EMBL/GenBank/DDBJ databases">
        <title>The draft genome of Phyllobacterium sp. 1N-3.</title>
        <authorList>
            <person name="Liu L."/>
            <person name="Li L."/>
            <person name="Zhang X."/>
            <person name="Wang T."/>
            <person name="Liang L."/>
        </authorList>
    </citation>
    <scope>NUCLEOTIDE SEQUENCE [LARGE SCALE GENOMIC DNA]</scope>
    <source>
        <strain evidence="9 10">1N-3</strain>
    </source>
</reference>
<protein>
    <submittedName>
        <fullName evidence="9">MFS transporter</fullName>
    </submittedName>
</protein>
<proteinExistence type="predicted"/>
<dbReference type="PANTHER" id="PTHR42718:SF47">
    <property type="entry name" value="METHYL VIOLOGEN RESISTANCE PROTEIN SMVA"/>
    <property type="match status" value="1"/>
</dbReference>
<feature type="transmembrane region" description="Helical" evidence="7">
    <location>
        <begin position="399"/>
        <end position="419"/>
    </location>
</feature>
<feature type="transmembrane region" description="Helical" evidence="7">
    <location>
        <begin position="224"/>
        <end position="242"/>
    </location>
</feature>
<evidence type="ECO:0000313" key="9">
    <source>
        <dbReference type="EMBL" id="PRD40545.1"/>
    </source>
</evidence>
<dbReference type="Pfam" id="PF07690">
    <property type="entry name" value="MFS_1"/>
    <property type="match status" value="1"/>
</dbReference>
<feature type="transmembrane region" description="Helical" evidence="7">
    <location>
        <begin position="159"/>
        <end position="183"/>
    </location>
</feature>
<feature type="transmembrane region" description="Helical" evidence="7">
    <location>
        <begin position="7"/>
        <end position="31"/>
    </location>
</feature>
<feature type="transmembrane region" description="Helical" evidence="7">
    <location>
        <begin position="329"/>
        <end position="346"/>
    </location>
</feature>
<dbReference type="InterPro" id="IPR020846">
    <property type="entry name" value="MFS_dom"/>
</dbReference>
<dbReference type="InterPro" id="IPR036259">
    <property type="entry name" value="MFS_trans_sf"/>
</dbReference>
<feature type="transmembrane region" description="Helical" evidence="7">
    <location>
        <begin position="133"/>
        <end position="153"/>
    </location>
</feature>
<dbReference type="RefSeq" id="WP_105745926.1">
    <property type="nucleotide sequence ID" value="NZ_PVBR01000042.1"/>
</dbReference>
<keyword evidence="5 7" id="KW-1133">Transmembrane helix</keyword>
<feature type="transmembrane region" description="Helical" evidence="7">
    <location>
        <begin position="300"/>
        <end position="322"/>
    </location>
</feature>
<evidence type="ECO:0000256" key="5">
    <source>
        <dbReference type="ARBA" id="ARBA00022989"/>
    </source>
</evidence>
<feature type="transmembrane region" description="Helical" evidence="7">
    <location>
        <begin position="262"/>
        <end position="280"/>
    </location>
</feature>
<keyword evidence="10" id="KW-1185">Reference proteome</keyword>
<evidence type="ECO:0000256" key="3">
    <source>
        <dbReference type="ARBA" id="ARBA00022475"/>
    </source>
</evidence>
<feature type="transmembrane region" description="Helical" evidence="7">
    <location>
        <begin position="46"/>
        <end position="63"/>
    </location>
</feature>
<feature type="transmembrane region" description="Helical" evidence="7">
    <location>
        <begin position="98"/>
        <end position="121"/>
    </location>
</feature>
<name>A0A2S9IJ52_9HYPH</name>
<keyword evidence="6 7" id="KW-0472">Membrane</keyword>
<dbReference type="Gene3D" id="1.20.1250.20">
    <property type="entry name" value="MFS general substrate transporter like domains"/>
    <property type="match status" value="1"/>
</dbReference>
<dbReference type="SUPFAM" id="SSF103473">
    <property type="entry name" value="MFS general substrate transporter"/>
    <property type="match status" value="1"/>
</dbReference>
<feature type="transmembrane region" description="Helical" evidence="7">
    <location>
        <begin position="195"/>
        <end position="212"/>
    </location>
</feature>
<comment type="caution">
    <text evidence="9">The sequence shown here is derived from an EMBL/GenBank/DDBJ whole genome shotgun (WGS) entry which is preliminary data.</text>
</comment>
<evidence type="ECO:0000256" key="7">
    <source>
        <dbReference type="SAM" id="Phobius"/>
    </source>
</evidence>
<comment type="subcellular location">
    <subcellularLocation>
        <location evidence="1">Cell membrane</location>
        <topology evidence="1">Multi-pass membrane protein</topology>
    </subcellularLocation>
</comment>
<dbReference type="PANTHER" id="PTHR42718">
    <property type="entry name" value="MAJOR FACILITATOR SUPERFAMILY MULTIDRUG TRANSPORTER MFSC"/>
    <property type="match status" value="1"/>
</dbReference>
<dbReference type="PRINTS" id="PR01036">
    <property type="entry name" value="TCRTETB"/>
</dbReference>
<dbReference type="EMBL" id="PVBR01000042">
    <property type="protein sequence ID" value="PRD40545.1"/>
    <property type="molecule type" value="Genomic_DNA"/>
</dbReference>
<organism evidence="9 10">
    <name type="scientific">Phyllobacterium phragmitis</name>
    <dbReference type="NCBI Taxonomy" id="2670329"/>
    <lineage>
        <taxon>Bacteria</taxon>
        <taxon>Pseudomonadati</taxon>
        <taxon>Pseudomonadota</taxon>
        <taxon>Alphaproteobacteria</taxon>
        <taxon>Hyphomicrobiales</taxon>
        <taxon>Phyllobacteriaceae</taxon>
        <taxon>Phyllobacterium</taxon>
    </lineage>
</organism>